<organism evidence="1 2">
    <name type="scientific">Linum trigynum</name>
    <dbReference type="NCBI Taxonomy" id="586398"/>
    <lineage>
        <taxon>Eukaryota</taxon>
        <taxon>Viridiplantae</taxon>
        <taxon>Streptophyta</taxon>
        <taxon>Embryophyta</taxon>
        <taxon>Tracheophyta</taxon>
        <taxon>Spermatophyta</taxon>
        <taxon>Magnoliopsida</taxon>
        <taxon>eudicotyledons</taxon>
        <taxon>Gunneridae</taxon>
        <taxon>Pentapetalae</taxon>
        <taxon>rosids</taxon>
        <taxon>fabids</taxon>
        <taxon>Malpighiales</taxon>
        <taxon>Linaceae</taxon>
        <taxon>Linum</taxon>
    </lineage>
</organism>
<accession>A0AAV2E6Y7</accession>
<name>A0AAV2E6Y7_9ROSI</name>
<keyword evidence="2" id="KW-1185">Reference proteome</keyword>
<dbReference type="AlphaFoldDB" id="A0AAV2E6Y7"/>
<evidence type="ECO:0000313" key="1">
    <source>
        <dbReference type="EMBL" id="CAL1381691.1"/>
    </source>
</evidence>
<gene>
    <name evidence="1" type="ORF">LTRI10_LOCUS23056</name>
</gene>
<dbReference type="EMBL" id="OZ034817">
    <property type="protein sequence ID" value="CAL1381691.1"/>
    <property type="molecule type" value="Genomic_DNA"/>
</dbReference>
<reference evidence="1 2" key="1">
    <citation type="submission" date="2024-04" db="EMBL/GenBank/DDBJ databases">
        <authorList>
            <person name="Fracassetti M."/>
        </authorList>
    </citation>
    <scope>NUCLEOTIDE SEQUENCE [LARGE SCALE GENOMIC DNA]</scope>
</reference>
<proteinExistence type="predicted"/>
<sequence>MTEGDIAGTTRWKRSKGFVSQDPAIRMNPEEGVVCDESNQEGVIAMSGQFNTMKFLQTITAQMRTLFQAQFDKLELQLEQQGQRLDALTPTANLQDQAGERDLVATEAKNQELLDRVEELEQLVIDDP</sequence>
<dbReference type="Proteomes" id="UP001497516">
    <property type="component" value="Chromosome 4"/>
</dbReference>
<evidence type="ECO:0000313" key="2">
    <source>
        <dbReference type="Proteomes" id="UP001497516"/>
    </source>
</evidence>
<protein>
    <submittedName>
        <fullName evidence="1">Uncharacterized protein</fullName>
    </submittedName>
</protein>